<gene>
    <name evidence="1" type="ORF">FA95DRAFT_1635331</name>
</gene>
<protein>
    <submittedName>
        <fullName evidence="1">Uncharacterized protein</fullName>
    </submittedName>
</protein>
<comment type="caution">
    <text evidence="1">The sequence shown here is derived from an EMBL/GenBank/DDBJ whole genome shotgun (WGS) entry which is preliminary data.</text>
</comment>
<sequence>MQGATSGTEESAWAASFDPATRPSQTPKLRNLLRSLATSQVKPPIPEADLKLLLQTVKDGRKLPYDAKLSDPFYDALEDMLHDLRTVTMDNHDADAFIKPVSRADVPDYYDVISTPMDLQTMLKKVKQKQYKSKKEFKDDLDLIWSNCFTYNATENHPLRMCATRLKAKAERLLKPITDRKERADPPIPVDLSLPRRAPKPNGINGHTRTHSGSPFVPPSLPYRPPCSASSPYGKRLTPAMTPPRRDLPFAESIAIARTPEGMAAFLELDRAVDAAVAGPSTLAGEVFPAEDRLRELAGLADLNAEVDGEDVVMVDADLGDKRKINGVSDGRPRKRIRLTPHPPTEPIELWWSAQKSDTLLANSLPPLPSMPSSSGFAPPPSSQTQPTHTRRASTRKKKRPKATPRPNSLLALMNANITTLRRVRKTHTKFALLGLAGSGGGDDEGGLDVDEAARAGEAVDVAVDERAWTADAAEPDLGDRASEDCMHWVNRKVLEHVGFQGTSKMALDVLSSITSEYLLNVGRTLRFYMDKYSNAMTPEEIILHTLFESGTTRIQALERYVKDDVLRHGNRLNDLEKKILNVYQEVTTTEAIDDDALFGNEDEEEESAFVMGQFTEDIGEDFLGLRELGIAQELGMSSLSIPKKLLKGKKNAVNPLAPAKTAEPPLPYPLPPPFIPIDSHSIDNQIGLLKPFYQHRLSSLATLHPAPPPPYPGAPPPLSSPPLVLPDDPPNPAQAKLGPLGQVLRPSAAASSKKKASAAKAKAADVAAAATPSASVFSPGPGESEPPSSPKKKKVATTPVGPSSGPGTGTGKKRGRPPGSATEGLPPVVAASA</sequence>
<dbReference type="Proteomes" id="UP000814033">
    <property type="component" value="Unassembled WGS sequence"/>
</dbReference>
<keyword evidence="2" id="KW-1185">Reference proteome</keyword>
<accession>A0ACB8S4V8</accession>
<name>A0ACB8S4V8_9AGAM</name>
<organism evidence="1 2">
    <name type="scientific">Auriscalpium vulgare</name>
    <dbReference type="NCBI Taxonomy" id="40419"/>
    <lineage>
        <taxon>Eukaryota</taxon>
        <taxon>Fungi</taxon>
        <taxon>Dikarya</taxon>
        <taxon>Basidiomycota</taxon>
        <taxon>Agaricomycotina</taxon>
        <taxon>Agaricomycetes</taxon>
        <taxon>Russulales</taxon>
        <taxon>Auriscalpiaceae</taxon>
        <taxon>Auriscalpium</taxon>
    </lineage>
</organism>
<evidence type="ECO:0000313" key="2">
    <source>
        <dbReference type="Proteomes" id="UP000814033"/>
    </source>
</evidence>
<reference evidence="1" key="1">
    <citation type="submission" date="2021-02" db="EMBL/GenBank/DDBJ databases">
        <authorList>
            <consortium name="DOE Joint Genome Institute"/>
            <person name="Ahrendt S."/>
            <person name="Looney B.P."/>
            <person name="Miyauchi S."/>
            <person name="Morin E."/>
            <person name="Drula E."/>
            <person name="Courty P.E."/>
            <person name="Chicoki N."/>
            <person name="Fauchery L."/>
            <person name="Kohler A."/>
            <person name="Kuo A."/>
            <person name="Labutti K."/>
            <person name="Pangilinan J."/>
            <person name="Lipzen A."/>
            <person name="Riley R."/>
            <person name="Andreopoulos W."/>
            <person name="He G."/>
            <person name="Johnson J."/>
            <person name="Barry K.W."/>
            <person name="Grigoriev I.V."/>
            <person name="Nagy L."/>
            <person name="Hibbett D."/>
            <person name="Henrissat B."/>
            <person name="Matheny P.B."/>
            <person name="Labbe J."/>
            <person name="Martin F."/>
        </authorList>
    </citation>
    <scope>NUCLEOTIDE SEQUENCE</scope>
    <source>
        <strain evidence="1">FP105234-sp</strain>
    </source>
</reference>
<dbReference type="EMBL" id="MU275858">
    <property type="protein sequence ID" value="KAI0050843.1"/>
    <property type="molecule type" value="Genomic_DNA"/>
</dbReference>
<reference evidence="1" key="2">
    <citation type="journal article" date="2022" name="New Phytol.">
        <title>Evolutionary transition to the ectomycorrhizal habit in the genomes of a hyperdiverse lineage of mushroom-forming fungi.</title>
        <authorList>
            <person name="Looney B."/>
            <person name="Miyauchi S."/>
            <person name="Morin E."/>
            <person name="Drula E."/>
            <person name="Courty P.E."/>
            <person name="Kohler A."/>
            <person name="Kuo A."/>
            <person name="LaButti K."/>
            <person name="Pangilinan J."/>
            <person name="Lipzen A."/>
            <person name="Riley R."/>
            <person name="Andreopoulos W."/>
            <person name="He G."/>
            <person name="Johnson J."/>
            <person name="Nolan M."/>
            <person name="Tritt A."/>
            <person name="Barry K.W."/>
            <person name="Grigoriev I.V."/>
            <person name="Nagy L.G."/>
            <person name="Hibbett D."/>
            <person name="Henrissat B."/>
            <person name="Matheny P.B."/>
            <person name="Labbe J."/>
            <person name="Martin F.M."/>
        </authorList>
    </citation>
    <scope>NUCLEOTIDE SEQUENCE</scope>
    <source>
        <strain evidence="1">FP105234-sp</strain>
    </source>
</reference>
<proteinExistence type="predicted"/>
<evidence type="ECO:0000313" key="1">
    <source>
        <dbReference type="EMBL" id="KAI0050843.1"/>
    </source>
</evidence>